<keyword evidence="2" id="KW-1185">Reference proteome</keyword>
<proteinExistence type="predicted"/>
<sequence length="159" mass="17625">MALLRGFCGGVASLQRREVAGTFMASRWFCSKQQGDWTLADELAAEEEVGSSQQPVSRALDQMFSDLRFKKLAPGWLPLRPESSFFIPPSPPLSQLLKHHAFPVQPPLSLDDLRMALNPLGWTSADAIHHRMAASQADEIPSSRAEPQGWVEIIFIGQN</sequence>
<evidence type="ECO:0000313" key="1">
    <source>
        <dbReference type="EMBL" id="KAI5062330.1"/>
    </source>
</evidence>
<protein>
    <submittedName>
        <fullName evidence="1">Uncharacterized protein</fullName>
    </submittedName>
</protein>
<organism evidence="1 2">
    <name type="scientific">Adiantum capillus-veneris</name>
    <name type="common">Maidenhair fern</name>
    <dbReference type="NCBI Taxonomy" id="13818"/>
    <lineage>
        <taxon>Eukaryota</taxon>
        <taxon>Viridiplantae</taxon>
        <taxon>Streptophyta</taxon>
        <taxon>Embryophyta</taxon>
        <taxon>Tracheophyta</taxon>
        <taxon>Polypodiopsida</taxon>
        <taxon>Polypodiidae</taxon>
        <taxon>Polypodiales</taxon>
        <taxon>Pteridineae</taxon>
        <taxon>Pteridaceae</taxon>
        <taxon>Vittarioideae</taxon>
        <taxon>Adiantum</taxon>
    </lineage>
</organism>
<reference evidence="1" key="1">
    <citation type="submission" date="2021-01" db="EMBL/GenBank/DDBJ databases">
        <title>Adiantum capillus-veneris genome.</title>
        <authorList>
            <person name="Fang Y."/>
            <person name="Liao Q."/>
        </authorList>
    </citation>
    <scope>NUCLEOTIDE SEQUENCE</scope>
    <source>
        <strain evidence="1">H3</strain>
        <tissue evidence="1">Leaf</tissue>
    </source>
</reference>
<name>A0A9D4U6N0_ADICA</name>
<accession>A0A9D4U6N0</accession>
<evidence type="ECO:0000313" key="2">
    <source>
        <dbReference type="Proteomes" id="UP000886520"/>
    </source>
</evidence>
<dbReference type="Proteomes" id="UP000886520">
    <property type="component" value="Chromosome 22"/>
</dbReference>
<comment type="caution">
    <text evidence="1">The sequence shown here is derived from an EMBL/GenBank/DDBJ whole genome shotgun (WGS) entry which is preliminary data.</text>
</comment>
<dbReference type="OrthoDB" id="10478571at2759"/>
<dbReference type="AlphaFoldDB" id="A0A9D4U6N0"/>
<dbReference type="EMBL" id="JABFUD020000022">
    <property type="protein sequence ID" value="KAI5062330.1"/>
    <property type="molecule type" value="Genomic_DNA"/>
</dbReference>
<gene>
    <name evidence="1" type="ORF">GOP47_0022869</name>
</gene>